<evidence type="ECO:0000313" key="3">
    <source>
        <dbReference type="Proteomes" id="UP001596473"/>
    </source>
</evidence>
<sequence>MTQPAIISLIWGKNISVLECFLKKKGPCTILTLSGFIDQKMADVIERAGGTIVLLDQQILYEKDVKPFLSDLMSGFEDKLKNINFVINSDDVKYSRIKLIDVVEECMASELPLVTNLLNSLEWARVNFNVSLLLVNEDLTNVGRPATLWAKAHTIPSLHLAHSISLADPYTVHSKLLADKLAVFCSRGMEGYLDLGIPSERMCITGNPAWDVYQTLCKNKKELLSAFVDKYHLKGDIPIVVFATTWSANLSAFCNENIFSETLTSFIYACHDLHKEGFVFNAIIKDRVSNLAYGNKKLNDLCLSMNIDPSLFIYTLEDSEGWAVVADVLIAVDSNYTVEAMICGTPCINLLCSAGGLYGGAFEVESGVVEVEAGELASAIQELLSNKSFRDVHLNQTKLRLPHYHFSGAGTAAERVAGLMLEMVHKNGPVNATQYVWQQYLDVEELDVNSYYHDSARKELIGMFSNNPRIVLDIGCAAGANGELLKKQYPECQVWGVETSRSAAKIASERLDRVLVGKFEEFDFEKEGLLKGSLDGVILADVLEHMYNPWSVMTALQPYLSPTAQVIISIPNVRNLKLMEDLADGFWRYDSAGLLDITHIRFFTLKEFNRFLDETGYNVRVLNYTIDQRLMSVYEANKNKQIMDLELGRMKLSAVNNEELLELCSLQFYIVATAKEGAAPLLPVVQLDPYEQFLDHRYLSTSEARHFDMAMGYLGEAGISQFNYPILKILILDRYGDLDAIVRTIKSITGQLYKNISFSVVSITQNPMPTSEINWIKCQNNVYVEALAYSASLDDDYIGFLEGGDLFTVTGLLLAVQKIVENFHWDLIYMDDDILNEKMSPSNPRFKPDLNLDLLRSMPYADGFIVIRRLAMNGINWQDLEGDGAEQVDLILRVLDTSGPQSIGHVAEIVCHLQLNDARALGSELRQLAFAKAVHAHLQRWQVDAELLLGARVEGSLRIVYQHETQPLVSILIPSKDQLGMLQRCVESLLEKTTYLSYEIIIIDNQSETLQAKAYLSSLALICEEKIRVISYPHAFNFSAMNNMAVNEAKGEYLVLLNNDTAIVEGDWLQSMLHHAQRPEVGVVGAKLLYPTGLVQHAGVVLGLRGPADHPCLGTTLEDSGYMHRLQLDQNYSAVTAACLMIRKSVYEQAGGMDEVDFKVSYNDVDLCLKVGKLGYLTVWTPYAVVMHEGSVSQNAVDPDLAVAKQKRFEGEQTAMYNKWLFEIGNDPAYNKNLTLSGAGFELEQRSLLTWQPLSWRPVPSVLCHPADQMGCGRYRIFQPFAALEDELKISGVIALELYPVFELAKLAPDVIVYQRQITEGQIDFLRRSKLCSPAFKIYELDDYLPNLPLKSAHREHMPKDIVKSLRKALTFVDRFVVSTSELANAYQSMHTQIHVVNNYLPVSIWGTLSAARRVGEKPRVGWAGGISHTGDLELIASVVQALAAEVEWVFFGMCPDKLRPFVHEFHSGVPIEHYPSKLASLNLDLALAPLEHNTFNLCKSNLRLLEYGACGFPVICTDIAPYLGDLPVTRVKNKHKDWVDAIRDHLADLDAAAECGDALKAEVLKSWMLEGDNLERWREAWLPS</sequence>
<evidence type="ECO:0000259" key="1">
    <source>
        <dbReference type="Pfam" id="PF00535"/>
    </source>
</evidence>
<dbReference type="InterPro" id="IPR029063">
    <property type="entry name" value="SAM-dependent_MTases_sf"/>
</dbReference>
<name>A0ABW2QVV7_9NEIS</name>
<dbReference type="EMBL" id="JBHTBQ010000011">
    <property type="protein sequence ID" value="MFC7419629.1"/>
    <property type="molecule type" value="Genomic_DNA"/>
</dbReference>
<dbReference type="Gene3D" id="3.40.50.2000">
    <property type="entry name" value="Glycogen Phosphorylase B"/>
    <property type="match status" value="1"/>
</dbReference>
<dbReference type="RefSeq" id="WP_380187225.1">
    <property type="nucleotide sequence ID" value="NZ_JBHTBQ010000011.1"/>
</dbReference>
<dbReference type="CDD" id="cd02440">
    <property type="entry name" value="AdoMet_MTases"/>
    <property type="match status" value="1"/>
</dbReference>
<accession>A0ABW2QVV7</accession>
<dbReference type="CDD" id="cd04186">
    <property type="entry name" value="GT_2_like_c"/>
    <property type="match status" value="1"/>
</dbReference>
<evidence type="ECO:0000313" key="2">
    <source>
        <dbReference type="EMBL" id="MFC7419629.1"/>
    </source>
</evidence>
<reference evidence="3" key="1">
    <citation type="journal article" date="2019" name="Int. J. Syst. Evol. Microbiol.">
        <title>The Global Catalogue of Microorganisms (GCM) 10K type strain sequencing project: providing services to taxonomists for standard genome sequencing and annotation.</title>
        <authorList>
            <consortium name="The Broad Institute Genomics Platform"/>
            <consortium name="The Broad Institute Genome Sequencing Center for Infectious Disease"/>
            <person name="Wu L."/>
            <person name="Ma J."/>
        </authorList>
    </citation>
    <scope>NUCLEOTIDE SEQUENCE [LARGE SCALE GENOMIC DNA]</scope>
    <source>
        <strain evidence="3">CCUG 62945</strain>
    </source>
</reference>
<dbReference type="Gene3D" id="3.40.50.150">
    <property type="entry name" value="Vaccinia Virus protein VP39"/>
    <property type="match status" value="1"/>
</dbReference>
<dbReference type="Proteomes" id="UP001596473">
    <property type="component" value="Unassembled WGS sequence"/>
</dbReference>
<dbReference type="Pfam" id="PF13489">
    <property type="entry name" value="Methyltransf_23"/>
    <property type="match status" value="1"/>
</dbReference>
<dbReference type="PANTHER" id="PTHR43179:SF7">
    <property type="entry name" value="RHAMNOSYLTRANSFERASE WBBL"/>
    <property type="match status" value="1"/>
</dbReference>
<dbReference type="SUPFAM" id="SSF53335">
    <property type="entry name" value="S-adenosyl-L-methionine-dependent methyltransferases"/>
    <property type="match status" value="1"/>
</dbReference>
<keyword evidence="2" id="KW-0808">Transferase</keyword>
<keyword evidence="2" id="KW-0328">Glycosyltransferase</keyword>
<dbReference type="SUPFAM" id="SSF53756">
    <property type="entry name" value="UDP-Glycosyltransferase/glycogen phosphorylase"/>
    <property type="match status" value="2"/>
</dbReference>
<dbReference type="Gene3D" id="3.90.550.10">
    <property type="entry name" value="Spore Coat Polysaccharide Biosynthesis Protein SpsA, Chain A"/>
    <property type="match status" value="2"/>
</dbReference>
<dbReference type="SUPFAM" id="SSF53448">
    <property type="entry name" value="Nucleotide-diphospho-sugar transferases"/>
    <property type="match status" value="2"/>
</dbReference>
<feature type="domain" description="Glycosyltransferase 2-like" evidence="1">
    <location>
        <begin position="970"/>
        <end position="1148"/>
    </location>
</feature>
<protein>
    <submittedName>
        <fullName evidence="2">Glycosyltransferase</fullName>
        <ecNumber evidence="2">2.4.-.-</ecNumber>
    </submittedName>
</protein>
<keyword evidence="3" id="KW-1185">Reference proteome</keyword>
<dbReference type="InterPro" id="IPR001173">
    <property type="entry name" value="Glyco_trans_2-like"/>
</dbReference>
<gene>
    <name evidence="2" type="ORF">ACFQNF_07015</name>
</gene>
<dbReference type="GO" id="GO:0016757">
    <property type="term" value="F:glycosyltransferase activity"/>
    <property type="evidence" value="ECO:0007669"/>
    <property type="project" value="UniProtKB-KW"/>
</dbReference>
<dbReference type="InterPro" id="IPR029044">
    <property type="entry name" value="Nucleotide-diphossugar_trans"/>
</dbReference>
<organism evidence="2 3">
    <name type="scientific">Iodobacter arcticus</name>
    <dbReference type="NCBI Taxonomy" id="590593"/>
    <lineage>
        <taxon>Bacteria</taxon>
        <taxon>Pseudomonadati</taxon>
        <taxon>Pseudomonadota</taxon>
        <taxon>Betaproteobacteria</taxon>
        <taxon>Neisseriales</taxon>
        <taxon>Chitinibacteraceae</taxon>
        <taxon>Iodobacter</taxon>
    </lineage>
</organism>
<comment type="caution">
    <text evidence="2">The sequence shown here is derived from an EMBL/GenBank/DDBJ whole genome shotgun (WGS) entry which is preliminary data.</text>
</comment>
<dbReference type="Pfam" id="PF00535">
    <property type="entry name" value="Glycos_transf_2"/>
    <property type="match status" value="1"/>
</dbReference>
<dbReference type="PANTHER" id="PTHR43179">
    <property type="entry name" value="RHAMNOSYLTRANSFERASE WBBL"/>
    <property type="match status" value="1"/>
</dbReference>
<proteinExistence type="predicted"/>
<dbReference type="EC" id="2.4.-.-" evidence="2"/>